<proteinExistence type="predicted"/>
<evidence type="ECO:0000256" key="2">
    <source>
        <dbReference type="ARBA" id="ARBA00023125"/>
    </source>
</evidence>
<dbReference type="PANTHER" id="PTHR30055">
    <property type="entry name" value="HTH-TYPE TRANSCRIPTIONAL REGULATOR RUTR"/>
    <property type="match status" value="1"/>
</dbReference>
<dbReference type="Proteomes" id="UP000249890">
    <property type="component" value="Chromosome"/>
</dbReference>
<dbReference type="InterPro" id="IPR001647">
    <property type="entry name" value="HTH_TetR"/>
</dbReference>
<dbReference type="SUPFAM" id="SSF46689">
    <property type="entry name" value="Homeodomain-like"/>
    <property type="match status" value="1"/>
</dbReference>
<dbReference type="InterPro" id="IPR050109">
    <property type="entry name" value="HTH-type_TetR-like_transc_reg"/>
</dbReference>
<dbReference type="InterPro" id="IPR009057">
    <property type="entry name" value="Homeodomain-like_sf"/>
</dbReference>
<feature type="domain" description="HTH tetR-type" evidence="5">
    <location>
        <begin position="9"/>
        <end position="69"/>
    </location>
</feature>
<protein>
    <recommendedName>
        <fullName evidence="5">HTH tetR-type domain-containing protein</fullName>
    </recommendedName>
</protein>
<feature type="DNA-binding region" description="H-T-H motif" evidence="4">
    <location>
        <begin position="32"/>
        <end position="51"/>
    </location>
</feature>
<evidence type="ECO:0000256" key="3">
    <source>
        <dbReference type="ARBA" id="ARBA00023163"/>
    </source>
</evidence>
<dbReference type="KEGG" id="pdh:B9T62_17975"/>
<dbReference type="EMBL" id="CP021780">
    <property type="protein sequence ID" value="ASA22504.1"/>
    <property type="molecule type" value="Genomic_DNA"/>
</dbReference>
<dbReference type="PANTHER" id="PTHR30055:SF234">
    <property type="entry name" value="HTH-TYPE TRANSCRIPTIONAL REGULATOR BETI"/>
    <property type="match status" value="1"/>
</dbReference>
<dbReference type="Pfam" id="PF00440">
    <property type="entry name" value="TetR_N"/>
    <property type="match status" value="1"/>
</dbReference>
<dbReference type="RefSeq" id="WP_087916502.1">
    <property type="nucleotide sequence ID" value="NZ_CP021780.1"/>
</dbReference>
<gene>
    <name evidence="6" type="ORF">B9T62_17975</name>
</gene>
<evidence type="ECO:0000256" key="4">
    <source>
        <dbReference type="PROSITE-ProRule" id="PRU00335"/>
    </source>
</evidence>
<evidence type="ECO:0000313" key="6">
    <source>
        <dbReference type="EMBL" id="ASA22504.1"/>
    </source>
</evidence>
<keyword evidence="2 4" id="KW-0238">DNA-binding</keyword>
<keyword evidence="3" id="KW-0804">Transcription</keyword>
<dbReference type="PRINTS" id="PR00455">
    <property type="entry name" value="HTHTETR"/>
</dbReference>
<organism evidence="6 7">
    <name type="scientific">Paenibacillus donghaensis</name>
    <dbReference type="NCBI Taxonomy" id="414771"/>
    <lineage>
        <taxon>Bacteria</taxon>
        <taxon>Bacillati</taxon>
        <taxon>Bacillota</taxon>
        <taxon>Bacilli</taxon>
        <taxon>Bacillales</taxon>
        <taxon>Paenibacillaceae</taxon>
        <taxon>Paenibacillus</taxon>
    </lineage>
</organism>
<sequence>MKLREKQTLMTRGIIKQTALGLFCAGGIELTDMSQIAEQAGVSRRTLYHHFKDKEELAAEIYLENLQKMFGQLVPDFDYRQPVSSILSILDKYLLLKQQSEALLYYDAIFNVYYSTLAKNPADLPDYGSMMAQGYERLMRLEADGMSAEEQAQWREKLFMSTHLWFSYLQKSVVAAHQRGGEVTEADVAEDLRYKEFIIKAVGKGRC</sequence>
<dbReference type="AlphaFoldDB" id="A0A2Z2KAA4"/>
<keyword evidence="7" id="KW-1185">Reference proteome</keyword>
<dbReference type="Gene3D" id="1.10.357.10">
    <property type="entry name" value="Tetracycline Repressor, domain 2"/>
    <property type="match status" value="1"/>
</dbReference>
<evidence type="ECO:0000259" key="5">
    <source>
        <dbReference type="PROSITE" id="PS50977"/>
    </source>
</evidence>
<accession>A0A2Z2KAA4</accession>
<evidence type="ECO:0000313" key="7">
    <source>
        <dbReference type="Proteomes" id="UP000249890"/>
    </source>
</evidence>
<evidence type="ECO:0000256" key="1">
    <source>
        <dbReference type="ARBA" id="ARBA00023015"/>
    </source>
</evidence>
<keyword evidence="1" id="KW-0805">Transcription regulation</keyword>
<dbReference type="GO" id="GO:0000976">
    <property type="term" value="F:transcription cis-regulatory region binding"/>
    <property type="evidence" value="ECO:0007669"/>
    <property type="project" value="TreeGrafter"/>
</dbReference>
<reference evidence="6 7" key="1">
    <citation type="submission" date="2017-06" db="EMBL/GenBank/DDBJ databases">
        <title>Complete genome sequence of Paenibacillus donghaensis KCTC 13049T isolated from East Sea sediment, South Korea.</title>
        <authorList>
            <person name="Jung B.K."/>
            <person name="Hong S.-J."/>
            <person name="Shin J.-H."/>
        </authorList>
    </citation>
    <scope>NUCLEOTIDE SEQUENCE [LARGE SCALE GENOMIC DNA]</scope>
    <source>
        <strain evidence="6 7">KCTC 13049</strain>
    </source>
</reference>
<dbReference type="GO" id="GO:0003700">
    <property type="term" value="F:DNA-binding transcription factor activity"/>
    <property type="evidence" value="ECO:0007669"/>
    <property type="project" value="TreeGrafter"/>
</dbReference>
<dbReference type="PROSITE" id="PS50977">
    <property type="entry name" value="HTH_TETR_2"/>
    <property type="match status" value="1"/>
</dbReference>
<dbReference type="OrthoDB" id="9810250at2"/>
<name>A0A2Z2KAA4_9BACL</name>